<reference evidence="2 3" key="1">
    <citation type="submission" date="2017-12" db="EMBL/GenBank/DDBJ databases">
        <title>Sequencing, de novo assembly and annotation of complete genome of a new Thraustochytrid species, strain FCC1311.</title>
        <authorList>
            <person name="Sedici K."/>
            <person name="Godart F."/>
            <person name="Aiese Cigliano R."/>
            <person name="Sanseverino W."/>
            <person name="Barakat M."/>
            <person name="Ortet P."/>
            <person name="Marechal E."/>
            <person name="Cagnac O."/>
            <person name="Amato A."/>
        </authorList>
    </citation>
    <scope>NUCLEOTIDE SEQUENCE [LARGE SCALE GENOMIC DNA]</scope>
</reference>
<sequence length="644" mass="73090">MLATVLVLAQAQVGNDIETCGLSGDDAACTDEQLLEQLEELEQVEQHEEDPDAIKKYSDYKEEDYPPYRRRESESLEEWRERRAREQLEAAKEKVRKRREEREANQTEVNGFFRRTLGLPLHDIRFTLGLGVFMSIFVFFMNLAYQYEVDRKNDPEGKREQASENHMHSLAALHLFREQGPVWVPLDILNRIENILYEDLYDWKDGYSQDGSLLVDLGFLLRFYRASRRREGLQALRRRQRFHQGQLQPGPQLRGGAQWHADETSILGTAYRVNKTLRSRGALTLRLLVHGPDSKDDVLLDEEDMRVVVDHLTQTLVICLCSSQREEMRDLVSCMARHVRRPETSLSTVAMAPGSEPVYVIKAVAKRLKKLEDKLLRGKVAELIQEYEDFQVQVTGCGLCGSVAVALVAAVYAVPVGAHQEWAFVGDRRKLSALVFGPVPAVAGLQESSEATDRVISFINDADLWPRLTPMALRRIKLLFAELDSVAPASERLEQLLEKTTDPESRDAVRELVDQHSGIFTPVSNEEQSVLDGIPDVRHVGRVIVLQRQIDRSDSFANLQGEDDLNIDDEDEDADQITEEDKDLADEEEEEEGEEEAQTEAVKFGWHEVNAGTAARLSLFAAADCITCHDAMRYEVALKKAVDC</sequence>
<feature type="compositionally biased region" description="Basic and acidic residues" evidence="1">
    <location>
        <begin position="52"/>
        <end position="76"/>
    </location>
</feature>
<keyword evidence="3" id="KW-1185">Reference proteome</keyword>
<organism evidence="2 3">
    <name type="scientific">Hondaea fermentalgiana</name>
    <dbReference type="NCBI Taxonomy" id="2315210"/>
    <lineage>
        <taxon>Eukaryota</taxon>
        <taxon>Sar</taxon>
        <taxon>Stramenopiles</taxon>
        <taxon>Bigyra</taxon>
        <taxon>Labyrinthulomycetes</taxon>
        <taxon>Thraustochytrida</taxon>
        <taxon>Thraustochytriidae</taxon>
        <taxon>Hondaea</taxon>
    </lineage>
</organism>
<dbReference type="EMBL" id="BEYU01000056">
    <property type="protein sequence ID" value="GBG29372.1"/>
    <property type="molecule type" value="Genomic_DNA"/>
</dbReference>
<gene>
    <name evidence="2" type="ORF">FCC1311_055942</name>
</gene>
<proteinExistence type="predicted"/>
<dbReference type="Proteomes" id="UP000241890">
    <property type="component" value="Unassembled WGS sequence"/>
</dbReference>
<feature type="region of interest" description="Disordered" evidence="1">
    <location>
        <begin position="43"/>
        <end position="76"/>
    </location>
</feature>
<feature type="compositionally biased region" description="Acidic residues" evidence="1">
    <location>
        <begin position="561"/>
        <end position="598"/>
    </location>
</feature>
<dbReference type="Gene3D" id="3.40.50.1820">
    <property type="entry name" value="alpha/beta hydrolase"/>
    <property type="match status" value="1"/>
</dbReference>
<feature type="region of interest" description="Disordered" evidence="1">
    <location>
        <begin position="559"/>
        <end position="600"/>
    </location>
</feature>
<evidence type="ECO:0000313" key="2">
    <source>
        <dbReference type="EMBL" id="GBG29372.1"/>
    </source>
</evidence>
<evidence type="ECO:0000313" key="3">
    <source>
        <dbReference type="Proteomes" id="UP000241890"/>
    </source>
</evidence>
<accession>A0A2R5GEM0</accession>
<dbReference type="InParanoid" id="A0A2R5GEM0"/>
<evidence type="ECO:0000256" key="1">
    <source>
        <dbReference type="SAM" id="MobiDB-lite"/>
    </source>
</evidence>
<protein>
    <submittedName>
        <fullName evidence="2">Uncharacterized protein</fullName>
    </submittedName>
</protein>
<name>A0A2R5GEM0_9STRA</name>
<comment type="caution">
    <text evidence="2">The sequence shown here is derived from an EMBL/GenBank/DDBJ whole genome shotgun (WGS) entry which is preliminary data.</text>
</comment>
<dbReference type="InterPro" id="IPR029058">
    <property type="entry name" value="AB_hydrolase_fold"/>
</dbReference>
<dbReference type="AlphaFoldDB" id="A0A2R5GEM0"/>